<dbReference type="PANTHER" id="PTHR34818:SF1">
    <property type="entry name" value="PROTEIN BLI-3"/>
    <property type="match status" value="1"/>
</dbReference>
<dbReference type="InterPro" id="IPR052917">
    <property type="entry name" value="Stress-Dev_Protein"/>
</dbReference>
<dbReference type="Gene3D" id="2.30.110.10">
    <property type="entry name" value="Electron Transport, Fmn-binding Protein, Chain A"/>
    <property type="match status" value="1"/>
</dbReference>
<dbReference type="PANTHER" id="PTHR34818">
    <property type="entry name" value="PROTEIN BLI-3"/>
    <property type="match status" value="1"/>
</dbReference>
<feature type="domain" description="General stress protein FMN-binding split barrel" evidence="1">
    <location>
        <begin position="22"/>
        <end position="173"/>
    </location>
</feature>
<dbReference type="AlphaFoldDB" id="A0A8T8TFT6"/>
<protein>
    <recommendedName>
        <fullName evidence="1">General stress protein FMN-binding split barrel domain-containing protein</fullName>
    </recommendedName>
</protein>
<reference evidence="2" key="2">
    <citation type="journal article" date="2019" name="IMA Fungus">
        <title>Genome sequencing and comparison of five Tilletia species to identify candidate genes for the detection of regulated species infecting wheat.</title>
        <authorList>
            <person name="Nguyen H.D.T."/>
            <person name="Sultana T."/>
            <person name="Kesanakurti P."/>
            <person name="Hambleton S."/>
        </authorList>
    </citation>
    <scope>NUCLEOTIDE SEQUENCE</scope>
    <source>
        <strain evidence="2">DAOMC 236416</strain>
    </source>
</reference>
<sequence length="196" mass="21353">MTDPTVVKATQNAPQYSPQEKLEAAVEIIKDIKTAMLTSRAADGKLASRAMQPTHINSLGTVLTFWNNIESGKTDDIEHDPHVNVSFLDIKTNDWVSVSGKAVINRDEATKKKHWSSGVSAWFARGSKPEETGKHDDPRAVLIEVHPEEIRAFKAHGKIKFLTETAKAAVSGDAAAGGQLITISSDELNLARKIQT</sequence>
<reference evidence="2" key="1">
    <citation type="submission" date="2016-04" db="EMBL/GenBank/DDBJ databases">
        <authorList>
            <person name="Nguyen H.D."/>
            <person name="Samba Siva P."/>
            <person name="Cullis J."/>
            <person name="Levesque C.A."/>
            <person name="Hambleton S."/>
        </authorList>
    </citation>
    <scope>NUCLEOTIDE SEQUENCE</scope>
    <source>
        <strain evidence="2">DAOMC 236416</strain>
    </source>
</reference>
<gene>
    <name evidence="2" type="ORF">A4X13_0g317</name>
</gene>
<dbReference type="Proteomes" id="UP000077521">
    <property type="component" value="Unassembled WGS sequence"/>
</dbReference>
<dbReference type="EMBL" id="LWDF02000010">
    <property type="protein sequence ID" value="KAE8260459.1"/>
    <property type="molecule type" value="Genomic_DNA"/>
</dbReference>
<dbReference type="Pfam" id="PF16242">
    <property type="entry name" value="Pyrid_ox_like"/>
    <property type="match status" value="1"/>
</dbReference>
<organism evidence="2 3">
    <name type="scientific">Tilletia indica</name>
    <dbReference type="NCBI Taxonomy" id="43049"/>
    <lineage>
        <taxon>Eukaryota</taxon>
        <taxon>Fungi</taxon>
        <taxon>Dikarya</taxon>
        <taxon>Basidiomycota</taxon>
        <taxon>Ustilaginomycotina</taxon>
        <taxon>Exobasidiomycetes</taxon>
        <taxon>Tilletiales</taxon>
        <taxon>Tilletiaceae</taxon>
        <taxon>Tilletia</taxon>
    </lineage>
</organism>
<accession>A0A8T8TFT6</accession>
<evidence type="ECO:0000313" key="3">
    <source>
        <dbReference type="Proteomes" id="UP000077521"/>
    </source>
</evidence>
<name>A0A8T8TFT6_9BASI</name>
<keyword evidence="3" id="KW-1185">Reference proteome</keyword>
<dbReference type="SUPFAM" id="SSF50475">
    <property type="entry name" value="FMN-binding split barrel"/>
    <property type="match status" value="1"/>
</dbReference>
<evidence type="ECO:0000259" key="1">
    <source>
        <dbReference type="Pfam" id="PF16242"/>
    </source>
</evidence>
<dbReference type="InterPro" id="IPR012349">
    <property type="entry name" value="Split_barrel_FMN-bd"/>
</dbReference>
<comment type="caution">
    <text evidence="2">The sequence shown here is derived from an EMBL/GenBank/DDBJ whole genome shotgun (WGS) entry which is preliminary data.</text>
</comment>
<proteinExistence type="predicted"/>
<evidence type="ECO:0000313" key="2">
    <source>
        <dbReference type="EMBL" id="KAE8260459.1"/>
    </source>
</evidence>
<dbReference type="InterPro" id="IPR038725">
    <property type="entry name" value="YdaG_split_barrel_FMN-bd"/>
</dbReference>